<keyword evidence="2" id="KW-0378">Hydrolase</keyword>
<evidence type="ECO:0000313" key="2">
    <source>
        <dbReference type="EMBL" id="MFD0889707.1"/>
    </source>
</evidence>
<evidence type="ECO:0000313" key="3">
    <source>
        <dbReference type="Proteomes" id="UP001597024"/>
    </source>
</evidence>
<keyword evidence="3" id="KW-1185">Reference proteome</keyword>
<dbReference type="PANTHER" id="PTHR43798">
    <property type="entry name" value="MONOACYLGLYCEROL LIPASE"/>
    <property type="match status" value="1"/>
</dbReference>
<dbReference type="Gene3D" id="3.40.50.1820">
    <property type="entry name" value="alpha/beta hydrolase"/>
    <property type="match status" value="1"/>
</dbReference>
<dbReference type="InterPro" id="IPR000073">
    <property type="entry name" value="AB_hydrolase_1"/>
</dbReference>
<proteinExistence type="predicted"/>
<sequence>MDGGTRAGVGRFRDERAEREFRAAYEAAMALWPPHEVFDVETSFGTTRVYRCGPPGGDPVVLLHGHGANASTWYRQAAGVGCRRPVYAVETIDDPGAGVQRRVVAGSGDAAAWLEEVLAGLGLRRVHLVGLSYGAWLALNQAVYGARRLASVTLLDPGGLERVPLRFMVALLVTLPAMRAPLSWRRVLYRVLAEWALVERPEIMAPVLAGA</sequence>
<dbReference type="SUPFAM" id="SSF53474">
    <property type="entry name" value="alpha/beta-Hydrolases"/>
    <property type="match status" value="1"/>
</dbReference>
<dbReference type="EMBL" id="JBHTHX010001984">
    <property type="protein sequence ID" value="MFD0889707.1"/>
    <property type="molecule type" value="Genomic_DNA"/>
</dbReference>
<dbReference type="Pfam" id="PF12697">
    <property type="entry name" value="Abhydrolase_6"/>
    <property type="match status" value="1"/>
</dbReference>
<feature type="non-terminal residue" evidence="2">
    <location>
        <position position="211"/>
    </location>
</feature>
<dbReference type="Proteomes" id="UP001597024">
    <property type="component" value="Unassembled WGS sequence"/>
</dbReference>
<name>A0ABW3E2X3_9ACTN</name>
<comment type="caution">
    <text evidence="2">The sequence shown here is derived from an EMBL/GenBank/DDBJ whole genome shotgun (WGS) entry which is preliminary data.</text>
</comment>
<gene>
    <name evidence="2" type="ORF">ACFQ08_34650</name>
</gene>
<dbReference type="GO" id="GO:0016787">
    <property type="term" value="F:hydrolase activity"/>
    <property type="evidence" value="ECO:0007669"/>
    <property type="project" value="UniProtKB-KW"/>
</dbReference>
<evidence type="ECO:0000259" key="1">
    <source>
        <dbReference type="Pfam" id="PF12697"/>
    </source>
</evidence>
<reference evidence="3" key="1">
    <citation type="journal article" date="2019" name="Int. J. Syst. Evol. Microbiol.">
        <title>The Global Catalogue of Microorganisms (GCM) 10K type strain sequencing project: providing services to taxonomists for standard genome sequencing and annotation.</title>
        <authorList>
            <consortium name="The Broad Institute Genomics Platform"/>
            <consortium name="The Broad Institute Genome Sequencing Center for Infectious Disease"/>
            <person name="Wu L."/>
            <person name="Ma J."/>
        </authorList>
    </citation>
    <scope>NUCLEOTIDE SEQUENCE [LARGE SCALE GENOMIC DNA]</scope>
    <source>
        <strain evidence="3">CCUG 62974</strain>
    </source>
</reference>
<dbReference type="PANTHER" id="PTHR43798:SF33">
    <property type="entry name" value="HYDROLASE, PUTATIVE (AFU_ORTHOLOGUE AFUA_2G14860)-RELATED"/>
    <property type="match status" value="1"/>
</dbReference>
<protein>
    <submittedName>
        <fullName evidence="2">Alpha/beta fold hydrolase</fullName>
    </submittedName>
</protein>
<dbReference type="InterPro" id="IPR050266">
    <property type="entry name" value="AB_hydrolase_sf"/>
</dbReference>
<organism evidence="2 3">
    <name type="scientific">Streptosporangium algeriense</name>
    <dbReference type="NCBI Taxonomy" id="1682748"/>
    <lineage>
        <taxon>Bacteria</taxon>
        <taxon>Bacillati</taxon>
        <taxon>Actinomycetota</taxon>
        <taxon>Actinomycetes</taxon>
        <taxon>Streptosporangiales</taxon>
        <taxon>Streptosporangiaceae</taxon>
        <taxon>Streptosporangium</taxon>
    </lineage>
</organism>
<dbReference type="InterPro" id="IPR029058">
    <property type="entry name" value="AB_hydrolase_fold"/>
</dbReference>
<feature type="domain" description="AB hydrolase-1" evidence="1">
    <location>
        <begin position="60"/>
        <end position="190"/>
    </location>
</feature>
<accession>A0ABW3E2X3</accession>